<sequence>MDAESKDLLRDWLIRSLEPVCDADPEVLSKYVLALIQNDPKKDGLQETCISKLEEFLGDGT</sequence>
<dbReference type="PANTHER" id="PTHR14398">
    <property type="entry name" value="RNA RECOGNITION RRM/RNP DOMAIN"/>
    <property type="match status" value="1"/>
</dbReference>
<dbReference type="EnsemblProtists" id="PYU1_T014648">
    <property type="protein sequence ID" value="PYU1_T014648"/>
    <property type="gene ID" value="PYU1_G014617"/>
</dbReference>
<dbReference type="eggNOG" id="KOG2135">
    <property type="taxonomic scope" value="Eukaryota"/>
</dbReference>
<dbReference type="HOGENOM" id="CLU_203580_0_0_1"/>
<dbReference type="InterPro" id="IPR002483">
    <property type="entry name" value="PWI_dom"/>
</dbReference>
<evidence type="ECO:0000313" key="3">
    <source>
        <dbReference type="EnsemblProtists" id="PYU1_T014648"/>
    </source>
</evidence>
<dbReference type="STRING" id="431595.K3XBP9"/>
<keyword evidence="4" id="KW-1185">Reference proteome</keyword>
<dbReference type="GO" id="GO:0003723">
    <property type="term" value="F:RNA binding"/>
    <property type="evidence" value="ECO:0007669"/>
    <property type="project" value="UniProtKB-KW"/>
</dbReference>
<dbReference type="VEuPathDB" id="FungiDB:PYU1_G014617"/>
<proteinExistence type="predicted"/>
<feature type="domain" description="PWI" evidence="2">
    <location>
        <begin position="8"/>
        <end position="59"/>
    </location>
</feature>
<dbReference type="AlphaFoldDB" id="K3XBP9"/>
<reference evidence="4" key="2">
    <citation type="submission" date="2010-04" db="EMBL/GenBank/DDBJ databases">
        <authorList>
            <person name="Buell R."/>
            <person name="Hamilton J."/>
            <person name="Hostetler J."/>
        </authorList>
    </citation>
    <scope>NUCLEOTIDE SEQUENCE [LARGE SCALE GENOMIC DNA]</scope>
    <source>
        <strain evidence="4">DAOM:BR144</strain>
    </source>
</reference>
<reference evidence="4" key="1">
    <citation type="journal article" date="2010" name="Genome Biol.">
        <title>Genome sequence of the necrotrophic plant pathogen Pythium ultimum reveals original pathogenicity mechanisms and effector repertoire.</title>
        <authorList>
            <person name="Levesque C.A."/>
            <person name="Brouwer H."/>
            <person name="Cano L."/>
            <person name="Hamilton J.P."/>
            <person name="Holt C."/>
            <person name="Huitema E."/>
            <person name="Raffaele S."/>
            <person name="Robideau G.P."/>
            <person name="Thines M."/>
            <person name="Win J."/>
            <person name="Zerillo M.M."/>
            <person name="Beakes G.W."/>
            <person name="Boore J.L."/>
            <person name="Busam D."/>
            <person name="Dumas B."/>
            <person name="Ferriera S."/>
            <person name="Fuerstenberg S.I."/>
            <person name="Gachon C.M."/>
            <person name="Gaulin E."/>
            <person name="Govers F."/>
            <person name="Grenville-Briggs L."/>
            <person name="Horner N."/>
            <person name="Hostetler J."/>
            <person name="Jiang R.H."/>
            <person name="Johnson J."/>
            <person name="Krajaejun T."/>
            <person name="Lin H."/>
            <person name="Meijer H.J."/>
            <person name="Moore B."/>
            <person name="Morris P."/>
            <person name="Phuntmart V."/>
            <person name="Puiu D."/>
            <person name="Shetty J."/>
            <person name="Stajich J.E."/>
            <person name="Tripathy S."/>
            <person name="Wawra S."/>
            <person name="van West P."/>
            <person name="Whitty B.R."/>
            <person name="Coutinho P.M."/>
            <person name="Henrissat B."/>
            <person name="Martin F."/>
            <person name="Thomas P.D."/>
            <person name="Tyler B.M."/>
            <person name="De Vries R.P."/>
            <person name="Kamoun S."/>
            <person name="Yandell M."/>
            <person name="Tisserat N."/>
            <person name="Buell C.R."/>
        </authorList>
    </citation>
    <scope>NUCLEOTIDE SEQUENCE</scope>
    <source>
        <strain evidence="4">DAOM:BR144</strain>
    </source>
</reference>
<evidence type="ECO:0000313" key="4">
    <source>
        <dbReference type="Proteomes" id="UP000019132"/>
    </source>
</evidence>
<dbReference type="Pfam" id="PF01480">
    <property type="entry name" value="PWI"/>
    <property type="match status" value="1"/>
</dbReference>
<dbReference type="GO" id="GO:0005634">
    <property type="term" value="C:nucleus"/>
    <property type="evidence" value="ECO:0007669"/>
    <property type="project" value="TreeGrafter"/>
</dbReference>
<organism evidence="3 4">
    <name type="scientific">Globisporangium ultimum (strain ATCC 200006 / CBS 805.95 / DAOM BR144)</name>
    <name type="common">Pythium ultimum</name>
    <dbReference type="NCBI Taxonomy" id="431595"/>
    <lineage>
        <taxon>Eukaryota</taxon>
        <taxon>Sar</taxon>
        <taxon>Stramenopiles</taxon>
        <taxon>Oomycota</taxon>
        <taxon>Peronosporomycetes</taxon>
        <taxon>Pythiales</taxon>
        <taxon>Pythiaceae</taxon>
        <taxon>Globisporangium</taxon>
    </lineage>
</organism>
<evidence type="ECO:0000256" key="1">
    <source>
        <dbReference type="ARBA" id="ARBA00022884"/>
    </source>
</evidence>
<dbReference type="Proteomes" id="UP000019132">
    <property type="component" value="Unassembled WGS sequence"/>
</dbReference>
<name>K3XBP9_GLOUD</name>
<protein>
    <recommendedName>
        <fullName evidence="2">PWI domain-containing protein</fullName>
    </recommendedName>
</protein>
<reference evidence="3" key="3">
    <citation type="submission" date="2015-02" db="UniProtKB">
        <authorList>
            <consortium name="EnsemblProtists"/>
        </authorList>
    </citation>
    <scope>IDENTIFICATION</scope>
    <source>
        <strain evidence="3">DAOM BR144</strain>
    </source>
</reference>
<accession>K3XBP9</accession>
<dbReference type="InParanoid" id="K3XBP9"/>
<dbReference type="InterPro" id="IPR045137">
    <property type="entry name" value="RBM26/27"/>
</dbReference>
<dbReference type="OMA" id="WLTMELE"/>
<evidence type="ECO:0000259" key="2">
    <source>
        <dbReference type="Pfam" id="PF01480"/>
    </source>
</evidence>
<dbReference type="PANTHER" id="PTHR14398:SF0">
    <property type="entry name" value="ZINC FINGER PROTEIN SWM"/>
    <property type="match status" value="1"/>
</dbReference>
<dbReference type="EMBL" id="GL376576">
    <property type="status" value="NOT_ANNOTATED_CDS"/>
    <property type="molecule type" value="Genomic_DNA"/>
</dbReference>
<keyword evidence="1" id="KW-0694">RNA-binding</keyword>